<dbReference type="InterPro" id="IPR013324">
    <property type="entry name" value="RNA_pol_sigma_r3/r4-like"/>
</dbReference>
<dbReference type="SUPFAM" id="SSF88659">
    <property type="entry name" value="Sigma3 and sigma4 domains of RNA polymerase sigma factors"/>
    <property type="match status" value="1"/>
</dbReference>
<evidence type="ECO:0000256" key="3">
    <source>
        <dbReference type="ARBA" id="ARBA00023082"/>
    </source>
</evidence>
<dbReference type="InterPro" id="IPR036388">
    <property type="entry name" value="WH-like_DNA-bd_sf"/>
</dbReference>
<evidence type="ECO:0000256" key="1">
    <source>
        <dbReference type="ARBA" id="ARBA00010641"/>
    </source>
</evidence>
<comment type="similarity">
    <text evidence="1">Belongs to the sigma-70 factor family. ECF subfamily.</text>
</comment>
<dbReference type="InterPro" id="IPR013249">
    <property type="entry name" value="RNA_pol_sigma70_r4_t2"/>
</dbReference>
<dbReference type="EMBL" id="JAKNCJ010000012">
    <property type="protein sequence ID" value="MCL6424361.1"/>
    <property type="molecule type" value="Genomic_DNA"/>
</dbReference>
<dbReference type="Gene3D" id="1.10.260.40">
    <property type="entry name" value="lambda repressor-like DNA-binding domains"/>
    <property type="match status" value="1"/>
</dbReference>
<organism evidence="6 7">
    <name type="scientific">Brachybacterium equifaecis</name>
    <dbReference type="NCBI Taxonomy" id="2910770"/>
    <lineage>
        <taxon>Bacteria</taxon>
        <taxon>Bacillati</taxon>
        <taxon>Actinomycetota</taxon>
        <taxon>Actinomycetes</taxon>
        <taxon>Micrococcales</taxon>
        <taxon>Dermabacteraceae</taxon>
        <taxon>Brachybacterium</taxon>
    </lineage>
</organism>
<dbReference type="InterPro" id="IPR010982">
    <property type="entry name" value="Lambda_DNA-bd_dom_sf"/>
</dbReference>
<accession>A0ABT0R389</accession>
<evidence type="ECO:0000256" key="4">
    <source>
        <dbReference type="ARBA" id="ARBA00023163"/>
    </source>
</evidence>
<evidence type="ECO:0000256" key="2">
    <source>
        <dbReference type="ARBA" id="ARBA00023015"/>
    </source>
</evidence>
<comment type="caution">
    <text evidence="6">The sequence shown here is derived from an EMBL/GenBank/DDBJ whole genome shotgun (WGS) entry which is preliminary data.</text>
</comment>
<evidence type="ECO:0000259" key="5">
    <source>
        <dbReference type="SMART" id="SM00530"/>
    </source>
</evidence>
<evidence type="ECO:0000313" key="7">
    <source>
        <dbReference type="Proteomes" id="UP001203761"/>
    </source>
</evidence>
<dbReference type="SMART" id="SM00530">
    <property type="entry name" value="HTH_XRE"/>
    <property type="match status" value="1"/>
</dbReference>
<keyword evidence="7" id="KW-1185">Reference proteome</keyword>
<sequence length="150" mass="16373">MPPLDDRELSVELAAIRHIDAMAERARQKAMVLEAAREDGILRLVVESGLSHREIAGILEVTPSAVRSAVAAARKRGTAPKSFVDPVTQGAWVREFRKRAGISTAELEDRVGVPRGWVREVERGITSRPGKLPVLFAELGMNPQSIASSR</sequence>
<reference evidence="6" key="1">
    <citation type="submission" date="2022-02" db="EMBL/GenBank/DDBJ databases">
        <authorList>
            <person name="Lee M."/>
            <person name="Kim S.-J."/>
            <person name="Jung M.-Y."/>
        </authorList>
    </citation>
    <scope>NUCLEOTIDE SEQUENCE</scope>
    <source>
        <strain evidence="6">JHP9</strain>
    </source>
</reference>
<dbReference type="Gene3D" id="1.10.10.10">
    <property type="entry name" value="Winged helix-like DNA-binding domain superfamily/Winged helix DNA-binding domain"/>
    <property type="match status" value="1"/>
</dbReference>
<dbReference type="RefSeq" id="WP_249738441.1">
    <property type="nucleotide sequence ID" value="NZ_JAKNCJ010000012.1"/>
</dbReference>
<dbReference type="Pfam" id="PF08281">
    <property type="entry name" value="Sigma70_r4_2"/>
    <property type="match status" value="1"/>
</dbReference>
<dbReference type="Pfam" id="PF13560">
    <property type="entry name" value="HTH_31"/>
    <property type="match status" value="1"/>
</dbReference>
<dbReference type="SUPFAM" id="SSF47413">
    <property type="entry name" value="lambda repressor-like DNA-binding domains"/>
    <property type="match status" value="1"/>
</dbReference>
<name>A0ABT0R389_9MICO</name>
<protein>
    <submittedName>
        <fullName evidence="6">Helix-turn-helix domain-containing protein</fullName>
    </submittedName>
</protein>
<evidence type="ECO:0000313" key="6">
    <source>
        <dbReference type="EMBL" id="MCL6424361.1"/>
    </source>
</evidence>
<proteinExistence type="inferred from homology"/>
<keyword evidence="4" id="KW-0804">Transcription</keyword>
<feature type="domain" description="HTH cro/C1-type" evidence="5">
    <location>
        <begin position="92"/>
        <end position="146"/>
    </location>
</feature>
<dbReference type="Proteomes" id="UP001203761">
    <property type="component" value="Unassembled WGS sequence"/>
</dbReference>
<dbReference type="CDD" id="cd00093">
    <property type="entry name" value="HTH_XRE"/>
    <property type="match status" value="1"/>
</dbReference>
<keyword evidence="3" id="KW-0731">Sigma factor</keyword>
<dbReference type="InterPro" id="IPR001387">
    <property type="entry name" value="Cro/C1-type_HTH"/>
</dbReference>
<gene>
    <name evidence="6" type="ORF">Bequi_13405</name>
</gene>
<keyword evidence="2" id="KW-0805">Transcription regulation</keyword>